<feature type="region of interest" description="Disordered" evidence="1">
    <location>
        <begin position="959"/>
        <end position="1154"/>
    </location>
</feature>
<dbReference type="STRING" id="905079.L1IV75"/>
<dbReference type="GO" id="GO:0006355">
    <property type="term" value="P:regulation of DNA-templated transcription"/>
    <property type="evidence" value="ECO:0007669"/>
    <property type="project" value="InterPro"/>
</dbReference>
<feature type="compositionally biased region" description="Polar residues" evidence="1">
    <location>
        <begin position="1109"/>
        <end position="1129"/>
    </location>
</feature>
<evidence type="ECO:0000313" key="5">
    <source>
        <dbReference type="Proteomes" id="UP000011087"/>
    </source>
</evidence>
<dbReference type="SUPFAM" id="SSF55781">
    <property type="entry name" value="GAF domain-like"/>
    <property type="match status" value="3"/>
</dbReference>
<dbReference type="RefSeq" id="XP_005826715.1">
    <property type="nucleotide sequence ID" value="XM_005826658.1"/>
</dbReference>
<proteinExistence type="predicted"/>
<dbReference type="InterPro" id="IPR028938">
    <property type="entry name" value="Rsf1-like"/>
</dbReference>
<dbReference type="Gene3D" id="3.30.450.40">
    <property type="match status" value="3"/>
</dbReference>
<evidence type="ECO:0000313" key="3">
    <source>
        <dbReference type="EMBL" id="EKX39735.1"/>
    </source>
</evidence>
<evidence type="ECO:0000313" key="4">
    <source>
        <dbReference type="EnsemblProtists" id="EKX39735"/>
    </source>
</evidence>
<name>L1IV75_GUITC</name>
<dbReference type="PaxDb" id="55529-EKX39735"/>
<dbReference type="PANTHER" id="PTHR14296:SF3">
    <property type="entry name" value="DIKAR, ISOFORM F"/>
    <property type="match status" value="1"/>
</dbReference>
<gene>
    <name evidence="3" type="ORF">GUITHDRAFT_114233</name>
</gene>
<dbReference type="OrthoDB" id="74705at2759"/>
<feature type="compositionally biased region" description="Basic and acidic residues" evidence="1">
    <location>
        <begin position="1071"/>
        <end position="1104"/>
    </location>
</feature>
<reference evidence="5" key="2">
    <citation type="submission" date="2012-11" db="EMBL/GenBank/DDBJ databases">
        <authorList>
            <person name="Kuo A."/>
            <person name="Curtis B.A."/>
            <person name="Tanifuji G."/>
            <person name="Burki F."/>
            <person name="Gruber A."/>
            <person name="Irimia M."/>
            <person name="Maruyama S."/>
            <person name="Arias M.C."/>
            <person name="Ball S.G."/>
            <person name="Gile G.H."/>
            <person name="Hirakawa Y."/>
            <person name="Hopkins J.F."/>
            <person name="Rensing S.A."/>
            <person name="Schmutz J."/>
            <person name="Symeonidi A."/>
            <person name="Elias M."/>
            <person name="Eveleigh R.J."/>
            <person name="Herman E.K."/>
            <person name="Klute M.J."/>
            <person name="Nakayama T."/>
            <person name="Obornik M."/>
            <person name="Reyes-Prieto A."/>
            <person name="Armbrust E.V."/>
            <person name="Aves S.J."/>
            <person name="Beiko R.G."/>
            <person name="Coutinho P."/>
            <person name="Dacks J.B."/>
            <person name="Durnford D.G."/>
            <person name="Fast N.M."/>
            <person name="Green B.R."/>
            <person name="Grisdale C."/>
            <person name="Hempe F."/>
            <person name="Henrissat B."/>
            <person name="Hoppner M.P."/>
            <person name="Ishida K.-I."/>
            <person name="Kim E."/>
            <person name="Koreny L."/>
            <person name="Kroth P.G."/>
            <person name="Liu Y."/>
            <person name="Malik S.-B."/>
            <person name="Maier U.G."/>
            <person name="McRose D."/>
            <person name="Mock T."/>
            <person name="Neilson J.A."/>
            <person name="Onodera N.T."/>
            <person name="Poole A.M."/>
            <person name="Pritham E.J."/>
            <person name="Richards T.A."/>
            <person name="Rocap G."/>
            <person name="Roy S.W."/>
            <person name="Sarai C."/>
            <person name="Schaack S."/>
            <person name="Shirato S."/>
            <person name="Slamovits C.H."/>
            <person name="Spencer D.F."/>
            <person name="Suzuki S."/>
            <person name="Worden A.Z."/>
            <person name="Zauner S."/>
            <person name="Barry K."/>
            <person name="Bell C."/>
            <person name="Bharti A.K."/>
            <person name="Crow J.A."/>
            <person name="Grimwood J."/>
            <person name="Kramer R."/>
            <person name="Lindquist E."/>
            <person name="Lucas S."/>
            <person name="Salamov A."/>
            <person name="McFadden G.I."/>
            <person name="Lane C.E."/>
            <person name="Keeling P.J."/>
            <person name="Gray M.W."/>
            <person name="Grigoriev I.V."/>
            <person name="Archibald J.M."/>
        </authorList>
    </citation>
    <scope>NUCLEOTIDE SEQUENCE</scope>
    <source>
        <strain evidence="5">CCMP2712</strain>
    </source>
</reference>
<dbReference type="Pfam" id="PF01590">
    <property type="entry name" value="GAF"/>
    <property type="match status" value="1"/>
</dbReference>
<dbReference type="GeneID" id="17296507"/>
<sequence length="1154" mass="127097">MLLAFAALRDCEAMDLELLASSSLEVCVRVTLEQAMRASRASSGCFFLLEEPTSSLKVMGLPGESWTSPSISEDSLYPLSSSALLRKTIRVADHLASPLALSSSLPSAFPWWRHVRNSLCVPVICPGGAENAGGGRGGGRTAAAAAGLLGVLVMVNKKEAIFRGFDDVDAKVVAVAGRKLAMAMATVRGREEAQKKLKAQEALTSCCSDMLLLRDRRDLLQLVRARAGAVLECVSGGLLLLEEAPGSKLLLRTLVEKDESGALKEVTIHVPPFLFDSDAEEASKREAASKRGKKKGREEEKSRVGLWLKQEVAAHSLWLSGLMGSNASKGGGASAYFLAPHQEQGRLQALLLVQWQGRRRLEEDEERRISHLLAAAVTCSKAIAERDDERRRAAEEAARLRRSRELQEFVQQVVACSSAGEMRSVLQSAGKRLAQAVRVDIYSVREGGERLAWHDLERTGDGKELELLLPCDGLVGLAVSSRASVRVTEASSHPRFLQMVDQRSSRCRPRDMLCMPILACSSGRTGLPHGVIQLTNKVDGRSFDEEDERLVQELAEVAALVMEKEDMHSGRGRLLQALCRISDSLELTDVLKNLLAASWAWAGQMASEIEVWTCSPEQPEALVLAGKQEGGKEPCVKFKEEGKSWRVCKEEEILLAARQSKLSVSSLASDASVCYLNLPIRHGEQEEKRESRGLIRMRCREEAAQGVESSSLTLLATQAARAMKNAEAHGEANQTVQKDLLLFRRAEKISRCRSSLDLFKVTCAIASEAVGAEQVSLFAVDEEGRHIKEEVSAAGHVAQTSSPSYRLKHRVAILVLQAMNDSGSFLAEDVEEGEGGGRDGVVRKHCCGTPLWKSGGAGGGGGQSRGVELPLFGVLVCIRKEEEGAFAAHELAALNRLAILATDQIISIRDKATKLGQSLVLSMRAMQAKEPAAVYGKEEASSSSSSSLLPLRKLVKSEAAEEQKQRQPEALKEEEAGKKLKQTDLNDEELKEKDLEGQQAHQQELKEEKDQEQHLKQEQEQELEKDQEKEKEQKLKRQQEKEKEQEELKLEDLKVMQEPKKGNLVEEEQEEVKVEGEEMKEDEPQKQDLEEPRKDLEEPRKDLEELQEETSSAMTSSGEDSETVSSVNAKQKRRADRNERRAELTKMKEEKSLI</sequence>
<feature type="compositionally biased region" description="Basic and acidic residues" evidence="1">
    <location>
        <begin position="1136"/>
        <end position="1154"/>
    </location>
</feature>
<feature type="compositionally biased region" description="Basic and acidic residues" evidence="1">
    <location>
        <begin position="1003"/>
        <end position="1064"/>
    </location>
</feature>
<dbReference type="KEGG" id="gtt:GUITHDRAFT_114233"/>
<dbReference type="EnsemblProtists" id="EKX39735">
    <property type="protein sequence ID" value="EKX39735"/>
    <property type="gene ID" value="GUITHDRAFT_114233"/>
</dbReference>
<reference evidence="3 5" key="1">
    <citation type="journal article" date="2012" name="Nature">
        <title>Algal genomes reveal evolutionary mosaicism and the fate of nucleomorphs.</title>
        <authorList>
            <consortium name="DOE Joint Genome Institute"/>
            <person name="Curtis B.A."/>
            <person name="Tanifuji G."/>
            <person name="Burki F."/>
            <person name="Gruber A."/>
            <person name="Irimia M."/>
            <person name="Maruyama S."/>
            <person name="Arias M.C."/>
            <person name="Ball S.G."/>
            <person name="Gile G.H."/>
            <person name="Hirakawa Y."/>
            <person name="Hopkins J.F."/>
            <person name="Kuo A."/>
            <person name="Rensing S.A."/>
            <person name="Schmutz J."/>
            <person name="Symeonidi A."/>
            <person name="Elias M."/>
            <person name="Eveleigh R.J."/>
            <person name="Herman E.K."/>
            <person name="Klute M.J."/>
            <person name="Nakayama T."/>
            <person name="Obornik M."/>
            <person name="Reyes-Prieto A."/>
            <person name="Armbrust E.V."/>
            <person name="Aves S.J."/>
            <person name="Beiko R.G."/>
            <person name="Coutinho P."/>
            <person name="Dacks J.B."/>
            <person name="Durnford D.G."/>
            <person name="Fast N.M."/>
            <person name="Green B.R."/>
            <person name="Grisdale C.J."/>
            <person name="Hempel F."/>
            <person name="Henrissat B."/>
            <person name="Hoppner M.P."/>
            <person name="Ishida K."/>
            <person name="Kim E."/>
            <person name="Koreny L."/>
            <person name="Kroth P.G."/>
            <person name="Liu Y."/>
            <person name="Malik S.B."/>
            <person name="Maier U.G."/>
            <person name="McRose D."/>
            <person name="Mock T."/>
            <person name="Neilson J.A."/>
            <person name="Onodera N.T."/>
            <person name="Poole A.M."/>
            <person name="Pritham E.J."/>
            <person name="Richards T.A."/>
            <person name="Rocap G."/>
            <person name="Roy S.W."/>
            <person name="Sarai C."/>
            <person name="Schaack S."/>
            <person name="Shirato S."/>
            <person name="Slamovits C.H."/>
            <person name="Spencer D.F."/>
            <person name="Suzuki S."/>
            <person name="Worden A.Z."/>
            <person name="Zauner S."/>
            <person name="Barry K."/>
            <person name="Bell C."/>
            <person name="Bharti A.K."/>
            <person name="Crow J.A."/>
            <person name="Grimwood J."/>
            <person name="Kramer R."/>
            <person name="Lindquist E."/>
            <person name="Lucas S."/>
            <person name="Salamov A."/>
            <person name="McFadden G.I."/>
            <person name="Lane C.E."/>
            <person name="Keeling P.J."/>
            <person name="Gray M.W."/>
            <person name="Grigoriev I.V."/>
            <person name="Archibald J.M."/>
        </authorList>
    </citation>
    <scope>NUCLEOTIDE SEQUENCE</scope>
    <source>
        <strain evidence="3 5">CCMP2712</strain>
    </source>
</reference>
<feature type="domain" description="GAF" evidence="2">
    <location>
        <begin position="417"/>
        <end position="572"/>
    </location>
</feature>
<dbReference type="SMART" id="SM00065">
    <property type="entry name" value="GAF"/>
    <property type="match status" value="2"/>
</dbReference>
<dbReference type="PANTHER" id="PTHR14296">
    <property type="entry name" value="REMODELING AND SPACING FACTOR 1"/>
    <property type="match status" value="1"/>
</dbReference>
<accession>L1IV75</accession>
<evidence type="ECO:0000256" key="1">
    <source>
        <dbReference type="SAM" id="MobiDB-lite"/>
    </source>
</evidence>
<dbReference type="AlphaFoldDB" id="L1IV75"/>
<protein>
    <recommendedName>
        <fullName evidence="2">GAF domain-containing protein</fullName>
    </recommendedName>
</protein>
<evidence type="ECO:0000259" key="2">
    <source>
        <dbReference type="SMART" id="SM00065"/>
    </source>
</evidence>
<organism evidence="3">
    <name type="scientific">Guillardia theta (strain CCMP2712)</name>
    <name type="common">Cryptophyte</name>
    <dbReference type="NCBI Taxonomy" id="905079"/>
    <lineage>
        <taxon>Eukaryota</taxon>
        <taxon>Cryptophyceae</taxon>
        <taxon>Pyrenomonadales</taxon>
        <taxon>Geminigeraceae</taxon>
        <taxon>Guillardia</taxon>
    </lineage>
</organism>
<feature type="compositionally biased region" description="Basic and acidic residues" evidence="1">
    <location>
        <begin position="959"/>
        <end position="996"/>
    </location>
</feature>
<keyword evidence="5" id="KW-1185">Reference proteome</keyword>
<dbReference type="InterPro" id="IPR003018">
    <property type="entry name" value="GAF"/>
</dbReference>
<dbReference type="InterPro" id="IPR029016">
    <property type="entry name" value="GAF-like_dom_sf"/>
</dbReference>
<feature type="domain" description="GAF" evidence="2">
    <location>
        <begin position="23"/>
        <end position="194"/>
    </location>
</feature>
<reference evidence="4" key="3">
    <citation type="submission" date="2016-03" db="UniProtKB">
        <authorList>
            <consortium name="EnsemblProtists"/>
        </authorList>
    </citation>
    <scope>IDENTIFICATION</scope>
</reference>
<dbReference type="Proteomes" id="UP000011087">
    <property type="component" value="Unassembled WGS sequence"/>
</dbReference>
<dbReference type="HOGENOM" id="CLU_276159_0_0_1"/>
<dbReference type="GO" id="GO:0031213">
    <property type="term" value="C:RSF complex"/>
    <property type="evidence" value="ECO:0007669"/>
    <property type="project" value="InterPro"/>
</dbReference>
<dbReference type="EMBL" id="JH993037">
    <property type="protein sequence ID" value="EKX39735.1"/>
    <property type="molecule type" value="Genomic_DNA"/>
</dbReference>